<comment type="catalytic activity">
    <reaction evidence="1">
        <text>2-dehydro-3-deoxy-6-phospho-D-gluconate = D-glyceraldehyde 3-phosphate + pyruvate</text>
        <dbReference type="Rhea" id="RHEA:17089"/>
        <dbReference type="ChEBI" id="CHEBI:15361"/>
        <dbReference type="ChEBI" id="CHEBI:57569"/>
        <dbReference type="ChEBI" id="CHEBI:59776"/>
        <dbReference type="EC" id="4.1.2.14"/>
    </reaction>
</comment>
<evidence type="ECO:0000256" key="3">
    <source>
        <dbReference type="ARBA" id="ARBA00006906"/>
    </source>
</evidence>
<dbReference type="SUPFAM" id="SSF51569">
    <property type="entry name" value="Aldolase"/>
    <property type="match status" value="1"/>
</dbReference>
<dbReference type="PANTHER" id="PTHR30246:SF1">
    <property type="entry name" value="2-DEHYDRO-3-DEOXY-6-PHOSPHOGALACTONATE ALDOLASE-RELATED"/>
    <property type="match status" value="1"/>
</dbReference>
<dbReference type="PROSITE" id="PS00160">
    <property type="entry name" value="ALDOLASE_KDPG_KHG_2"/>
    <property type="match status" value="1"/>
</dbReference>
<evidence type="ECO:0000256" key="6">
    <source>
        <dbReference type="ARBA" id="ARBA00023239"/>
    </source>
</evidence>
<dbReference type="InterPro" id="IPR031337">
    <property type="entry name" value="KDPG/KHG_AS_1"/>
</dbReference>
<dbReference type="GO" id="GO:0008675">
    <property type="term" value="F:2-dehydro-3-deoxy-phosphogluconate aldolase activity"/>
    <property type="evidence" value="ECO:0007669"/>
    <property type="project" value="UniProtKB-EC"/>
</dbReference>
<dbReference type="RefSeq" id="WP_311861012.1">
    <property type="nucleotide sequence ID" value="NZ_JAUZVV010000001.1"/>
</dbReference>
<dbReference type="InterPro" id="IPR031338">
    <property type="entry name" value="KDPG/KHG_AS_2"/>
</dbReference>
<comment type="caution">
    <text evidence="9">The sequence shown here is derived from an EMBL/GenBank/DDBJ whole genome shotgun (WGS) entry which is preliminary data.</text>
</comment>
<keyword evidence="7" id="KW-0704">Schiff base</keyword>
<name>A0ABU3G8W7_9MICO</name>
<dbReference type="NCBIfam" id="TIGR01182">
    <property type="entry name" value="eda"/>
    <property type="match status" value="1"/>
</dbReference>
<protein>
    <recommendedName>
        <fullName evidence="5">2-dehydro-3-deoxy-phosphogluconate aldolase</fullName>
        <ecNumber evidence="5">4.1.2.14</ecNumber>
    </recommendedName>
</protein>
<evidence type="ECO:0000313" key="10">
    <source>
        <dbReference type="Proteomes" id="UP001251849"/>
    </source>
</evidence>
<gene>
    <name evidence="9" type="primary">eda</name>
    <name evidence="9" type="ORF">Q9S71_05395</name>
</gene>
<comment type="subunit">
    <text evidence="4">Homotrimer.</text>
</comment>
<evidence type="ECO:0000256" key="5">
    <source>
        <dbReference type="ARBA" id="ARBA00013063"/>
    </source>
</evidence>
<keyword evidence="8" id="KW-0119">Carbohydrate metabolism</keyword>
<keyword evidence="6 9" id="KW-0456">Lyase</keyword>
<evidence type="ECO:0000256" key="7">
    <source>
        <dbReference type="ARBA" id="ARBA00023270"/>
    </source>
</evidence>
<dbReference type="EC" id="4.1.2.14" evidence="5"/>
<dbReference type="Proteomes" id="UP001251849">
    <property type="component" value="Unassembled WGS sequence"/>
</dbReference>
<dbReference type="CDD" id="cd00452">
    <property type="entry name" value="KDPG_aldolase"/>
    <property type="match status" value="1"/>
</dbReference>
<accession>A0ABU3G8W7</accession>
<dbReference type="NCBIfam" id="NF004325">
    <property type="entry name" value="PRK05718.1"/>
    <property type="match status" value="1"/>
</dbReference>
<evidence type="ECO:0000256" key="4">
    <source>
        <dbReference type="ARBA" id="ARBA00011233"/>
    </source>
</evidence>
<proteinExistence type="inferred from homology"/>
<comment type="similarity">
    <text evidence="3">Belongs to the KHG/KDPG aldolase family.</text>
</comment>
<dbReference type="Gene3D" id="3.20.20.70">
    <property type="entry name" value="Aldolase class I"/>
    <property type="match status" value="1"/>
</dbReference>
<organism evidence="9 10">
    <name type="scientific">Microbacterium gawkjiense</name>
    <dbReference type="NCBI Taxonomy" id="3067309"/>
    <lineage>
        <taxon>Bacteria</taxon>
        <taxon>Bacillati</taxon>
        <taxon>Actinomycetota</taxon>
        <taxon>Actinomycetes</taxon>
        <taxon>Micrococcales</taxon>
        <taxon>Microbacteriaceae</taxon>
        <taxon>Microbacterium</taxon>
    </lineage>
</organism>
<dbReference type="InterPro" id="IPR000887">
    <property type="entry name" value="Aldlse_KDPG_KHG"/>
</dbReference>
<evidence type="ECO:0000256" key="1">
    <source>
        <dbReference type="ARBA" id="ARBA00000654"/>
    </source>
</evidence>
<dbReference type="PANTHER" id="PTHR30246">
    <property type="entry name" value="2-KETO-3-DEOXY-6-PHOSPHOGLUCONATE ALDOLASE"/>
    <property type="match status" value="1"/>
</dbReference>
<dbReference type="Pfam" id="PF01081">
    <property type="entry name" value="Aldolase"/>
    <property type="match status" value="1"/>
</dbReference>
<sequence length="203" mass="20888">MDSPVGGARIVPVVVLQDAASAHPLADALVAGGIRCAEITLRTAAGLDAIDALRDRQDIVVGAGTILSPEQVDDVVDAGARFAVSPGFDPRVLERCLARGIPLVPGVATATEIQQALGRGLRHLKLFPAKQIGGLDAIRAFAGPFPDACFMPSGGVSPANASDYLAHAAVFAVSGSWMVPSDALEAGDFTRIEELSRRAVAAL</sequence>
<reference evidence="9 10" key="1">
    <citation type="submission" date="2023-08" db="EMBL/GenBank/DDBJ databases">
        <title>Microbacterium aquilitoris sp. nov. and Microbacterium gwkjibeachense sp. nov., isolated from beach.</title>
        <authorList>
            <person name="Lee S.D."/>
            <person name="Yang H."/>
            <person name="Kim I."/>
        </authorList>
    </citation>
    <scope>NUCLEOTIDE SEQUENCE [LARGE SCALE GENOMIC DNA]</scope>
    <source>
        <strain evidence="9 10">KSW4-11</strain>
    </source>
</reference>
<dbReference type="PROSITE" id="PS00159">
    <property type="entry name" value="ALDOLASE_KDPG_KHG_1"/>
    <property type="match status" value="1"/>
</dbReference>
<evidence type="ECO:0000256" key="8">
    <source>
        <dbReference type="ARBA" id="ARBA00023277"/>
    </source>
</evidence>
<evidence type="ECO:0000256" key="2">
    <source>
        <dbReference type="ARBA" id="ARBA00004736"/>
    </source>
</evidence>
<evidence type="ECO:0000313" key="9">
    <source>
        <dbReference type="EMBL" id="MDT3316252.1"/>
    </source>
</evidence>
<dbReference type="EMBL" id="JAUZVV010000001">
    <property type="protein sequence ID" value="MDT3316252.1"/>
    <property type="molecule type" value="Genomic_DNA"/>
</dbReference>
<comment type="pathway">
    <text evidence="2">Carbohydrate acid metabolism; 2-dehydro-3-deoxy-D-gluconate degradation; D-glyceraldehyde 3-phosphate and pyruvate from 2-dehydro-3-deoxy-D-gluconate: step 2/2.</text>
</comment>
<keyword evidence="10" id="KW-1185">Reference proteome</keyword>
<dbReference type="InterPro" id="IPR013785">
    <property type="entry name" value="Aldolase_TIM"/>
</dbReference>
<dbReference type="GO" id="GO:0008700">
    <property type="term" value="F:(R,S)-4-hydroxy-2-oxoglutarate aldolase activity"/>
    <property type="evidence" value="ECO:0007669"/>
    <property type="project" value="UniProtKB-EC"/>
</dbReference>